<dbReference type="Proteomes" id="UP001360953">
    <property type="component" value="Unassembled WGS sequence"/>
</dbReference>
<dbReference type="RefSeq" id="XP_066651144.1">
    <property type="nucleotide sequence ID" value="XM_066802609.1"/>
</dbReference>
<dbReference type="GeneID" id="92035515"/>
<evidence type="ECO:0000313" key="2">
    <source>
        <dbReference type="Proteomes" id="UP001360953"/>
    </source>
</evidence>
<evidence type="ECO:0000313" key="1">
    <source>
        <dbReference type="EMBL" id="KAK7531320.1"/>
    </source>
</evidence>
<accession>A0ABR1L9J6</accession>
<comment type="caution">
    <text evidence="1">The sequence shown here is derived from an EMBL/GenBank/DDBJ whole genome shotgun (WGS) entry which is preliminary data.</text>
</comment>
<gene>
    <name evidence="1" type="ORF">J3D65DRAFT_661716</name>
</gene>
<protein>
    <submittedName>
        <fullName evidence="1">Uncharacterized protein</fullName>
    </submittedName>
</protein>
<organism evidence="1 2">
    <name type="scientific">Phyllosticta citribraziliensis</name>
    <dbReference type="NCBI Taxonomy" id="989973"/>
    <lineage>
        <taxon>Eukaryota</taxon>
        <taxon>Fungi</taxon>
        <taxon>Dikarya</taxon>
        <taxon>Ascomycota</taxon>
        <taxon>Pezizomycotina</taxon>
        <taxon>Dothideomycetes</taxon>
        <taxon>Dothideomycetes incertae sedis</taxon>
        <taxon>Botryosphaeriales</taxon>
        <taxon>Phyllostictaceae</taxon>
        <taxon>Phyllosticta</taxon>
    </lineage>
</organism>
<keyword evidence="2" id="KW-1185">Reference proteome</keyword>
<dbReference type="EMBL" id="JBBPEH010000012">
    <property type="protein sequence ID" value="KAK7531320.1"/>
    <property type="molecule type" value="Genomic_DNA"/>
</dbReference>
<sequence length="257" mass="27757">MVGCSLDPGGPFSFDTRCGRSRCERKLPRPRNTCMMDPEHHLKRDQKISAANWITMLEIQNMMNVHAEKDDSLEHEEFTAGGKRSVTGGWAEWAGSDAGSVEGRFAGSRGGGGFGRAVHGAGIMSRIGWPGPSTRCGDAEATMAVKAIFDGVEWLLESRGGFQIVVAAPLERVMTSKPGKHRLDFGSQETETERICTKGESWCLGALYPGAKVEANGAAEVVLRSIAKSACKDRGLCHSLKPLDSEVTTQQYDSIVP</sequence>
<name>A0ABR1L9J6_9PEZI</name>
<reference evidence="1 2" key="1">
    <citation type="submission" date="2024-04" db="EMBL/GenBank/DDBJ databases">
        <title>Phyllosticta paracitricarpa is synonymous to the EU quarantine fungus P. citricarpa based on phylogenomic analyses.</title>
        <authorList>
            <consortium name="Lawrence Berkeley National Laboratory"/>
            <person name="Van ingen-buijs V.A."/>
            <person name="Van westerhoven A.C."/>
            <person name="Haridas S."/>
            <person name="Skiadas P."/>
            <person name="Martin F."/>
            <person name="Groenewald J.Z."/>
            <person name="Crous P.W."/>
            <person name="Seidl M.F."/>
        </authorList>
    </citation>
    <scope>NUCLEOTIDE SEQUENCE [LARGE SCALE GENOMIC DNA]</scope>
    <source>
        <strain evidence="1 2">CPC 17464</strain>
    </source>
</reference>
<proteinExistence type="predicted"/>